<reference evidence="2" key="1">
    <citation type="submission" date="2017-02" db="UniProtKB">
        <authorList>
            <consortium name="WormBaseParasite"/>
        </authorList>
    </citation>
    <scope>IDENTIFICATION</scope>
</reference>
<organism evidence="1 2">
    <name type="scientific">Ascaris lumbricoides</name>
    <name type="common">Giant roundworm</name>
    <dbReference type="NCBI Taxonomy" id="6252"/>
    <lineage>
        <taxon>Eukaryota</taxon>
        <taxon>Metazoa</taxon>
        <taxon>Ecdysozoa</taxon>
        <taxon>Nematoda</taxon>
        <taxon>Chromadorea</taxon>
        <taxon>Rhabditida</taxon>
        <taxon>Spirurina</taxon>
        <taxon>Ascaridomorpha</taxon>
        <taxon>Ascaridoidea</taxon>
        <taxon>Ascarididae</taxon>
        <taxon>Ascaris</taxon>
    </lineage>
</organism>
<dbReference type="WBParaSite" id="ALUE_0002301701-mRNA-1">
    <property type="protein sequence ID" value="ALUE_0002301701-mRNA-1"/>
    <property type="gene ID" value="ALUE_0002301701"/>
</dbReference>
<sequence>MYLTIADFSEMKKREKEYAEHKWMCRHLTAEGEKTSLRTALEKEREALFDLRKRVPDDMFCEREHALGGHPLKAKKMFL</sequence>
<protein>
    <submittedName>
        <fullName evidence="2">Acetyl-CoA carboxytransferase</fullName>
    </submittedName>
</protein>
<evidence type="ECO:0000313" key="2">
    <source>
        <dbReference type="WBParaSite" id="ALUE_0002301701-mRNA-1"/>
    </source>
</evidence>
<dbReference type="AlphaFoldDB" id="A0A0M3IW89"/>
<keyword evidence="1" id="KW-1185">Reference proteome</keyword>
<proteinExistence type="predicted"/>
<evidence type="ECO:0000313" key="1">
    <source>
        <dbReference type="Proteomes" id="UP000036681"/>
    </source>
</evidence>
<name>A0A0M3IW89_ASCLU</name>
<accession>A0A0M3IW89</accession>
<dbReference type="Proteomes" id="UP000036681">
    <property type="component" value="Unplaced"/>
</dbReference>